<reference evidence="2" key="1">
    <citation type="submission" date="2016-06" db="EMBL/GenBank/DDBJ databases">
        <title>Parallel loss of symbiosis genes in relatives of nitrogen-fixing non-legume Parasponia.</title>
        <authorList>
            <person name="Van Velzen R."/>
            <person name="Holmer R."/>
            <person name="Bu F."/>
            <person name="Rutten L."/>
            <person name="Van Zeijl A."/>
            <person name="Liu W."/>
            <person name="Santuari L."/>
            <person name="Cao Q."/>
            <person name="Sharma T."/>
            <person name="Shen D."/>
            <person name="Roswanjaya Y."/>
            <person name="Wardhani T."/>
            <person name="Kalhor M.S."/>
            <person name="Jansen J."/>
            <person name="Van den Hoogen J."/>
            <person name="Gungor B."/>
            <person name="Hartog M."/>
            <person name="Hontelez J."/>
            <person name="Verver J."/>
            <person name="Yang W.-C."/>
            <person name="Schijlen E."/>
            <person name="Repin R."/>
            <person name="Schilthuizen M."/>
            <person name="Schranz E."/>
            <person name="Heidstra R."/>
            <person name="Miyata K."/>
            <person name="Fedorova E."/>
            <person name="Kohlen W."/>
            <person name="Bisseling T."/>
            <person name="Smit S."/>
            <person name="Geurts R."/>
        </authorList>
    </citation>
    <scope>NUCLEOTIDE SEQUENCE [LARGE SCALE GENOMIC DNA]</scope>
    <source>
        <strain evidence="2">cv. RG33-2</strain>
    </source>
</reference>
<keyword evidence="2" id="KW-1185">Reference proteome</keyword>
<evidence type="ECO:0000313" key="2">
    <source>
        <dbReference type="Proteomes" id="UP000237000"/>
    </source>
</evidence>
<sequence length="24" mass="2675">MHLKVSAPRAYSFFGEVVAFASFL</sequence>
<accession>A0A2P5FLE1</accession>
<comment type="caution">
    <text evidence="1">The sequence shown here is derived from an EMBL/GenBank/DDBJ whole genome shotgun (WGS) entry which is preliminary data.</text>
</comment>
<dbReference type="EMBL" id="JXTC01000023">
    <property type="protein sequence ID" value="PON98617.1"/>
    <property type="molecule type" value="Genomic_DNA"/>
</dbReference>
<protein>
    <submittedName>
        <fullName evidence="1">Uncharacterized protein</fullName>
    </submittedName>
</protein>
<proteinExistence type="predicted"/>
<organism evidence="1 2">
    <name type="scientific">Trema orientale</name>
    <name type="common">Charcoal tree</name>
    <name type="synonym">Celtis orientalis</name>
    <dbReference type="NCBI Taxonomy" id="63057"/>
    <lineage>
        <taxon>Eukaryota</taxon>
        <taxon>Viridiplantae</taxon>
        <taxon>Streptophyta</taxon>
        <taxon>Embryophyta</taxon>
        <taxon>Tracheophyta</taxon>
        <taxon>Spermatophyta</taxon>
        <taxon>Magnoliopsida</taxon>
        <taxon>eudicotyledons</taxon>
        <taxon>Gunneridae</taxon>
        <taxon>Pentapetalae</taxon>
        <taxon>rosids</taxon>
        <taxon>fabids</taxon>
        <taxon>Rosales</taxon>
        <taxon>Cannabaceae</taxon>
        <taxon>Trema</taxon>
    </lineage>
</organism>
<gene>
    <name evidence="1" type="ORF">TorRG33x02_055170</name>
</gene>
<dbReference type="AlphaFoldDB" id="A0A2P5FLE1"/>
<evidence type="ECO:0000313" key="1">
    <source>
        <dbReference type="EMBL" id="PON98617.1"/>
    </source>
</evidence>
<dbReference type="Proteomes" id="UP000237000">
    <property type="component" value="Unassembled WGS sequence"/>
</dbReference>
<name>A0A2P5FLE1_TREOI</name>
<dbReference type="InParanoid" id="A0A2P5FLE1"/>